<dbReference type="Proteomes" id="UP000236319">
    <property type="component" value="Unassembled WGS sequence"/>
</dbReference>
<name>A0A2H6KES9_9APIC</name>
<dbReference type="VEuPathDB" id="PiroplasmaDB:BOVATA_030030"/>
<gene>
    <name evidence="1" type="ORF">BOVATA_030030</name>
</gene>
<protein>
    <submittedName>
        <fullName evidence="1">L-serine dehydratase 1, putative</fullName>
    </submittedName>
</protein>
<dbReference type="AlphaFoldDB" id="A0A2H6KES9"/>
<keyword evidence="2" id="KW-1185">Reference proteome</keyword>
<dbReference type="GeneID" id="39875280"/>
<organism evidence="1 2">
    <name type="scientific">Babesia ovata</name>
    <dbReference type="NCBI Taxonomy" id="189622"/>
    <lineage>
        <taxon>Eukaryota</taxon>
        <taxon>Sar</taxon>
        <taxon>Alveolata</taxon>
        <taxon>Apicomplexa</taxon>
        <taxon>Aconoidasida</taxon>
        <taxon>Piroplasmida</taxon>
        <taxon>Babesiidae</taxon>
        <taxon>Babesia</taxon>
    </lineage>
</organism>
<accession>A0A2H6KES9</accession>
<evidence type="ECO:0000313" key="2">
    <source>
        <dbReference type="Proteomes" id="UP000236319"/>
    </source>
</evidence>
<comment type="caution">
    <text evidence="1">The sequence shown here is derived from an EMBL/GenBank/DDBJ whole genome shotgun (WGS) entry which is preliminary data.</text>
</comment>
<sequence length="114" mass="13053">MQRAIKVQLSRAQHYVFATFLDTRLYGGVAAVNPTQPLHHARQFRRVEGLDGNLKDGLRSEYARPYAAYFGAIRVLSRRDSHRFVGAEIFIRWPLVMVPDNTLPNTSKALVSRR</sequence>
<dbReference type="RefSeq" id="XP_028867753.1">
    <property type="nucleotide sequence ID" value="XM_029011920.1"/>
</dbReference>
<dbReference type="EMBL" id="BDSA01000003">
    <property type="protein sequence ID" value="GBE61510.1"/>
    <property type="molecule type" value="Genomic_DNA"/>
</dbReference>
<evidence type="ECO:0000313" key="1">
    <source>
        <dbReference type="EMBL" id="GBE61510.1"/>
    </source>
</evidence>
<reference evidence="1 2" key="1">
    <citation type="journal article" date="2017" name="BMC Genomics">
        <title>Whole-genome assembly of Babesia ovata and comparative genomics between closely related pathogens.</title>
        <authorList>
            <person name="Yamagishi J."/>
            <person name="Asada M."/>
            <person name="Hakimi H."/>
            <person name="Tanaka T.Q."/>
            <person name="Sugimoto C."/>
            <person name="Kawazu S."/>
        </authorList>
    </citation>
    <scope>NUCLEOTIDE SEQUENCE [LARGE SCALE GENOMIC DNA]</scope>
    <source>
        <strain evidence="1 2">Miyake</strain>
    </source>
</reference>
<proteinExistence type="predicted"/>